<dbReference type="EMBL" id="KE164823">
    <property type="protein sequence ID" value="EPQ20368.1"/>
    <property type="molecule type" value="Genomic_DNA"/>
</dbReference>
<name>S7QAD9_MYOBR</name>
<sequence length="199" mass="20891">MAHVHECPRSHPPWATALSTGIPWWQGLVLAPDRSIPTARLPDGWVAREEGGRFRQLSGSGAFATAASHADPGPAVASGSPCAHGRWPLCSLPSQDTGSAIVWVQNTRKTGRAATFCHQRASLPRGSGEAGTEGPRWDRDDDDGDGHAAAGGSRVVTRAGLLVRWLGTLLRAASGKPVFKQTERKGNEDSTTGGGTSRA</sequence>
<reference evidence="2 3" key="1">
    <citation type="journal article" date="2013" name="Nat. Commun.">
        <title>Genome analysis reveals insights into physiology and longevity of the Brandt's bat Myotis brandtii.</title>
        <authorList>
            <person name="Seim I."/>
            <person name="Fang X."/>
            <person name="Xiong Z."/>
            <person name="Lobanov A.V."/>
            <person name="Huang Z."/>
            <person name="Ma S."/>
            <person name="Feng Y."/>
            <person name="Turanov A.A."/>
            <person name="Zhu Y."/>
            <person name="Lenz T.L."/>
            <person name="Gerashchenko M.V."/>
            <person name="Fan D."/>
            <person name="Hee Yim S."/>
            <person name="Yao X."/>
            <person name="Jordan D."/>
            <person name="Xiong Y."/>
            <person name="Ma Y."/>
            <person name="Lyapunov A.N."/>
            <person name="Chen G."/>
            <person name="Kulakova O.I."/>
            <person name="Sun Y."/>
            <person name="Lee S.G."/>
            <person name="Bronson R.T."/>
            <person name="Moskalev A.A."/>
            <person name="Sunyaev S.R."/>
            <person name="Zhang G."/>
            <person name="Krogh A."/>
            <person name="Wang J."/>
            <person name="Gladyshev V.N."/>
        </authorList>
    </citation>
    <scope>NUCLEOTIDE SEQUENCE [LARGE SCALE GENOMIC DNA]</scope>
</reference>
<evidence type="ECO:0000256" key="1">
    <source>
        <dbReference type="SAM" id="MobiDB-lite"/>
    </source>
</evidence>
<dbReference type="AlphaFoldDB" id="S7QAD9"/>
<accession>S7QAD9</accession>
<organism evidence="2 3">
    <name type="scientific">Myotis brandtii</name>
    <name type="common">Brandt's bat</name>
    <dbReference type="NCBI Taxonomy" id="109478"/>
    <lineage>
        <taxon>Eukaryota</taxon>
        <taxon>Metazoa</taxon>
        <taxon>Chordata</taxon>
        <taxon>Craniata</taxon>
        <taxon>Vertebrata</taxon>
        <taxon>Euteleostomi</taxon>
        <taxon>Mammalia</taxon>
        <taxon>Eutheria</taxon>
        <taxon>Laurasiatheria</taxon>
        <taxon>Chiroptera</taxon>
        <taxon>Yangochiroptera</taxon>
        <taxon>Vespertilionidae</taxon>
        <taxon>Myotis</taxon>
    </lineage>
</organism>
<protein>
    <submittedName>
        <fullName evidence="2">Uncharacterized protein</fullName>
    </submittedName>
</protein>
<evidence type="ECO:0000313" key="2">
    <source>
        <dbReference type="EMBL" id="EPQ20368.1"/>
    </source>
</evidence>
<evidence type="ECO:0000313" key="3">
    <source>
        <dbReference type="Proteomes" id="UP000052978"/>
    </source>
</evidence>
<feature type="region of interest" description="Disordered" evidence="1">
    <location>
        <begin position="120"/>
        <end position="151"/>
    </location>
</feature>
<keyword evidence="3" id="KW-1185">Reference proteome</keyword>
<proteinExistence type="predicted"/>
<feature type="region of interest" description="Disordered" evidence="1">
    <location>
        <begin position="176"/>
        <end position="199"/>
    </location>
</feature>
<dbReference type="Proteomes" id="UP000052978">
    <property type="component" value="Unassembled WGS sequence"/>
</dbReference>
<gene>
    <name evidence="2" type="ORF">D623_10008156</name>
</gene>